<keyword evidence="1" id="KW-0812">Transmembrane</keyword>
<feature type="non-terminal residue" evidence="2">
    <location>
        <position position="78"/>
    </location>
</feature>
<feature type="transmembrane region" description="Helical" evidence="1">
    <location>
        <begin position="32"/>
        <end position="54"/>
    </location>
</feature>
<evidence type="ECO:0000313" key="2">
    <source>
        <dbReference type="EMBL" id="MCV5626653.1"/>
    </source>
</evidence>
<sequence>SYRGRKAIKILHLLDIISSILEKVRPIVSEKILTLSILTIFIWIFELVSLMLFLSHTQIIPIVKDLLAQFSFVLTDSP</sequence>
<evidence type="ECO:0000313" key="3">
    <source>
        <dbReference type="Proteomes" id="UP001208624"/>
    </source>
</evidence>
<dbReference type="Proteomes" id="UP001208624">
    <property type="component" value="Unassembled WGS sequence"/>
</dbReference>
<keyword evidence="1" id="KW-0472">Membrane</keyword>
<dbReference type="EMBL" id="JAOVKC010001828">
    <property type="protein sequence ID" value="MCV5626653.1"/>
    <property type="molecule type" value="Genomic_DNA"/>
</dbReference>
<keyword evidence="1" id="KW-1133">Transmembrane helix</keyword>
<dbReference type="AlphaFoldDB" id="A0AAP3ELK6"/>
<proteinExistence type="predicted"/>
<feature type="non-terminal residue" evidence="2">
    <location>
        <position position="1"/>
    </location>
</feature>
<evidence type="ECO:0000256" key="1">
    <source>
        <dbReference type="SAM" id="Phobius"/>
    </source>
</evidence>
<protein>
    <submittedName>
        <fullName evidence="2">Uncharacterized protein</fullName>
    </submittedName>
</protein>
<organism evidence="2 3">
    <name type="scientific">Escherichia coli</name>
    <dbReference type="NCBI Taxonomy" id="562"/>
    <lineage>
        <taxon>Bacteria</taxon>
        <taxon>Pseudomonadati</taxon>
        <taxon>Pseudomonadota</taxon>
        <taxon>Gammaproteobacteria</taxon>
        <taxon>Enterobacterales</taxon>
        <taxon>Enterobacteriaceae</taxon>
        <taxon>Escherichia</taxon>
    </lineage>
</organism>
<comment type="caution">
    <text evidence="2">The sequence shown here is derived from an EMBL/GenBank/DDBJ whole genome shotgun (WGS) entry which is preliminary data.</text>
</comment>
<gene>
    <name evidence="2" type="ORF">OFN31_34055</name>
</gene>
<accession>A0AAP3ELK6</accession>
<name>A0AAP3ELK6_ECOLX</name>
<reference evidence="2" key="1">
    <citation type="submission" date="2023-06" db="EMBL/GenBank/DDBJ databases">
        <title>Deciphering the underlying mechanisms mediating the transmission of blaNDM gene from human to animals in China.</title>
        <authorList>
            <person name="Chen K."/>
            <person name="Chen S."/>
        </authorList>
    </citation>
    <scope>NUCLEOTIDE SEQUENCE</scope>
    <source>
        <strain evidence="2">1199</strain>
    </source>
</reference>